<comment type="cofactor">
    <cofactor evidence="13">
        <name>Mg(2+)</name>
        <dbReference type="ChEBI" id="CHEBI:18420"/>
    </cofactor>
</comment>
<feature type="domain" description="UvrD-like helicase C-terminal" evidence="16">
    <location>
        <begin position="510"/>
        <end position="807"/>
    </location>
</feature>
<dbReference type="InterPro" id="IPR014017">
    <property type="entry name" value="DNA_helicase_UvrD-like_C"/>
</dbReference>
<dbReference type="InterPro" id="IPR027417">
    <property type="entry name" value="P-loop_NTPase"/>
</dbReference>
<dbReference type="NCBIfam" id="TIGR02785">
    <property type="entry name" value="addA_Gpos"/>
    <property type="match status" value="1"/>
</dbReference>
<evidence type="ECO:0000259" key="16">
    <source>
        <dbReference type="PROSITE" id="PS51217"/>
    </source>
</evidence>
<evidence type="ECO:0000259" key="15">
    <source>
        <dbReference type="PROSITE" id="PS51198"/>
    </source>
</evidence>
<dbReference type="PROSITE" id="PS51217">
    <property type="entry name" value="UVRD_HELICASE_CTER"/>
    <property type="match status" value="1"/>
</dbReference>
<dbReference type="Gene3D" id="3.40.50.300">
    <property type="entry name" value="P-loop containing nucleotide triphosphate hydrolases"/>
    <property type="match status" value="4"/>
</dbReference>
<evidence type="ECO:0000256" key="2">
    <source>
        <dbReference type="ARBA" id="ARBA00022741"/>
    </source>
</evidence>
<evidence type="ECO:0000256" key="4">
    <source>
        <dbReference type="ARBA" id="ARBA00022801"/>
    </source>
</evidence>
<dbReference type="FunFam" id="3.40.50.300:FF:001236">
    <property type="entry name" value="ATP-dependent helicase/nuclease subunit A"/>
    <property type="match status" value="1"/>
</dbReference>
<evidence type="ECO:0000256" key="11">
    <source>
        <dbReference type="ARBA" id="ARBA00034617"/>
    </source>
</evidence>
<comment type="subunit">
    <text evidence="13">Heterodimer of AddA and AddB/RexB.</text>
</comment>
<dbReference type="InterPro" id="IPR011604">
    <property type="entry name" value="PDDEXK-like_dom_sf"/>
</dbReference>
<keyword evidence="5 13" id="KW-0347">Helicase</keyword>
<keyword evidence="2 13" id="KW-0547">Nucleotide-binding</keyword>
<protein>
    <recommendedName>
        <fullName evidence="13">ATP-dependent helicase/nuclease subunit A</fullName>
        <ecNumber evidence="13">3.1.-.-</ecNumber>
        <ecNumber evidence="13">5.6.2.4</ecNumber>
    </recommendedName>
    <alternativeName>
        <fullName evidence="13">ATP-dependent helicase/nuclease AddA</fullName>
    </alternativeName>
    <alternativeName>
        <fullName evidence="13">DNA 3'-5' helicase AddA</fullName>
    </alternativeName>
</protein>
<dbReference type="GO" id="GO:0008408">
    <property type="term" value="F:3'-5' exonuclease activity"/>
    <property type="evidence" value="ECO:0007669"/>
    <property type="project" value="UniProtKB-UniRule"/>
</dbReference>
<name>A0A385YYW3_9BACL</name>
<dbReference type="GO" id="GO:0003690">
    <property type="term" value="F:double-stranded DNA binding"/>
    <property type="evidence" value="ECO:0007669"/>
    <property type="project" value="UniProtKB-UniRule"/>
</dbReference>
<comment type="catalytic activity">
    <reaction evidence="12 13">
        <text>ATP + H2O = ADP + phosphate + H(+)</text>
        <dbReference type="Rhea" id="RHEA:13065"/>
        <dbReference type="ChEBI" id="CHEBI:15377"/>
        <dbReference type="ChEBI" id="CHEBI:15378"/>
        <dbReference type="ChEBI" id="CHEBI:30616"/>
        <dbReference type="ChEBI" id="CHEBI:43474"/>
        <dbReference type="ChEBI" id="CHEBI:456216"/>
        <dbReference type="EC" id="5.6.2.4"/>
    </reaction>
</comment>
<dbReference type="InterPro" id="IPR011335">
    <property type="entry name" value="Restrct_endonuc-II-like"/>
</dbReference>
<keyword evidence="10 13" id="KW-0413">Isomerase</keyword>
<keyword evidence="9 13" id="KW-0234">DNA repair</keyword>
<dbReference type="InterPro" id="IPR014152">
    <property type="entry name" value="AddA"/>
</dbReference>
<accession>A0A385YYW3</accession>
<evidence type="ECO:0000313" key="18">
    <source>
        <dbReference type="Proteomes" id="UP000265725"/>
    </source>
</evidence>
<evidence type="ECO:0000256" key="12">
    <source>
        <dbReference type="ARBA" id="ARBA00048988"/>
    </source>
</evidence>
<dbReference type="Pfam" id="PF12705">
    <property type="entry name" value="PDDEXK_1"/>
    <property type="match status" value="1"/>
</dbReference>
<dbReference type="FunFam" id="3.40.50.300:FF:001196">
    <property type="entry name" value="ATP-dependent helicase/nuclease subunit A"/>
    <property type="match status" value="1"/>
</dbReference>
<dbReference type="GO" id="GO:0005829">
    <property type="term" value="C:cytosol"/>
    <property type="evidence" value="ECO:0007669"/>
    <property type="project" value="TreeGrafter"/>
</dbReference>
<dbReference type="GO" id="GO:0005524">
    <property type="term" value="F:ATP binding"/>
    <property type="evidence" value="ECO:0007669"/>
    <property type="project" value="UniProtKB-UniRule"/>
</dbReference>
<comment type="catalytic activity">
    <reaction evidence="11 13">
        <text>Couples ATP hydrolysis with the unwinding of duplex DNA by translocating in the 3'-5' direction.</text>
        <dbReference type="EC" id="5.6.2.4"/>
    </reaction>
</comment>
<dbReference type="Gene3D" id="3.90.320.10">
    <property type="match status" value="1"/>
</dbReference>
<evidence type="ECO:0000256" key="13">
    <source>
        <dbReference type="HAMAP-Rule" id="MF_01451"/>
    </source>
</evidence>
<evidence type="ECO:0000256" key="7">
    <source>
        <dbReference type="ARBA" id="ARBA00022840"/>
    </source>
</evidence>
<dbReference type="Pfam" id="PF00580">
    <property type="entry name" value="UvrD-helicase"/>
    <property type="match status" value="1"/>
</dbReference>
<keyword evidence="1 13" id="KW-0540">Nuclease</keyword>
<evidence type="ECO:0000256" key="5">
    <source>
        <dbReference type="ARBA" id="ARBA00022806"/>
    </source>
</evidence>
<evidence type="ECO:0000256" key="6">
    <source>
        <dbReference type="ARBA" id="ARBA00022839"/>
    </source>
</evidence>
<dbReference type="InterPro" id="IPR038726">
    <property type="entry name" value="PDDEXK_AddAB-type"/>
</dbReference>
<proteinExistence type="inferred from homology"/>
<organism evidence="17 18">
    <name type="scientific">Paenisporosarcina cavernae</name>
    <dbReference type="NCBI Taxonomy" id="2320858"/>
    <lineage>
        <taxon>Bacteria</taxon>
        <taxon>Bacillati</taxon>
        <taxon>Bacillota</taxon>
        <taxon>Bacilli</taxon>
        <taxon>Bacillales</taxon>
        <taxon>Caryophanaceae</taxon>
        <taxon>Paenisporosarcina</taxon>
    </lineage>
</organism>
<evidence type="ECO:0000256" key="9">
    <source>
        <dbReference type="ARBA" id="ARBA00023204"/>
    </source>
</evidence>
<dbReference type="OrthoDB" id="9810135at2"/>
<gene>
    <name evidence="13 17" type="primary">addA</name>
    <name evidence="17" type="ORF">D3873_03575</name>
</gene>
<dbReference type="EMBL" id="CP032418">
    <property type="protein sequence ID" value="AYC30763.1"/>
    <property type="molecule type" value="Genomic_DNA"/>
</dbReference>
<sequence length="1230" mass="138653">MIPTKPVDATWTDAQWKAIYAEGTDLLVSAAAGSGKTAVLIQRLIEKMLRSNNPVDVDELLVVTFTNASAAEMRHRLAEALEKAIAANPTSSHLRRQLQLLNKAHISTLHSFCLSVVKTYAYVLDIDPGFRLANETEAALLKDEVLATVLEEAYGSSNPDAVYRLVDAFSSDRDDQLVETLIAKLYEASRVTPDPKGYIASIPEAYEVDPMMTIDDLPYVVEVKSAIGRSIEECLAMTHDALQLALSPEGPAAYEETLQNDTALLQAAHEIVTTAPWEDAHTFMETAAFAKLKSVKKGSCDDEIKKQAQDIRNAVKKKFTGMMEAYYARRPARLLDEIRSMYPLMVTLAALTDAFGNTYEAKKREKGLLDFSDLEHLALAILSKEENGILEPSDIAMTYRKQFHEVLVDEYQDTNILQESILQLIKSGNEENGNLFMVGDVKQSIYRFRLAEPMLFLTKYRTFTEEPMTSGTKIDLNANFRSRAEVLQGTNFIFSQIMSQQVGEIDYDDAAALKPAAPYSEKDEPVEVVVLHTEEEEADEDAPVEVVQEEELKKAQVEARYMIRKIQEWMDSGAVVTDAWSGKTRLLEYRDIVILSRSMTSSADFAEEFKQAGIPLYAELSKGYFDAIEVMIVLNVLRVIDNPYQDIPLASVLRSPFVGLTESELSLIRLSDPKASFYEALTAFIASEKSGIRLETAEKLQRFLLHFSKWRDMARRGSLADLIHVIYEDTFYYDMVGAMPNGKQRQANLRALHDRALSYEKTSFRGLFRFLRFVDRMRKRGDDLGAARAISEKENVVRLMTIHASKGLEFPYVFVAGLGKQFNQMDFNGSYLFDQHFGLAVKAIDPDQRITYTSLPYLAMKEKKQMELKAEEMRVLYVAMTRAKEKLVLLGTVGKLDKTLSNWEQASQTAEDMLPSYIRARAKGFFDWIGPAVSRHMDFAKWRGGSVDHRVMHPSKWSFETVAASDFQGDYVDVTRKVETPLPSNGNDASAEIARKLSYRYDFDSSTTKRSKQSVSELKRLSQLQKEEEPEFFRAAQVKDAMEVVVPRPSFLQESARSLSSAERGTAMHSVMQHLPLSLPAEAGELRTFIDHLVSRAILTRAEADAVSIEQLQVFLQSDLADTMRNAKRVLREIPFTHALDAGDEDTQILQGIIDAVVETNDGKWLLIDYKTDRVGGVFMTDASISREMNVRYGMQLKLYAKAWEEITGISFAETILYLFDTGKTLQLKE</sequence>
<dbReference type="InterPro" id="IPR000212">
    <property type="entry name" value="DNA_helicase_UvrD/REP"/>
</dbReference>
<dbReference type="SUPFAM" id="SSF52980">
    <property type="entry name" value="Restriction endonuclease-like"/>
    <property type="match status" value="1"/>
</dbReference>
<comment type="similarity">
    <text evidence="13">Belongs to the helicase family. AddA subfamily.</text>
</comment>
<dbReference type="GO" id="GO:0043138">
    <property type="term" value="F:3'-5' DNA helicase activity"/>
    <property type="evidence" value="ECO:0007669"/>
    <property type="project" value="UniProtKB-UniRule"/>
</dbReference>
<keyword evidence="4 13" id="KW-0378">Hydrolase</keyword>
<dbReference type="InterPro" id="IPR014016">
    <property type="entry name" value="UvrD-like_ATP-bd"/>
</dbReference>
<dbReference type="PANTHER" id="PTHR11070:SF48">
    <property type="entry name" value="ATP-DEPENDENT HELICASE_NUCLEASE SUBUNIT A"/>
    <property type="match status" value="1"/>
</dbReference>
<keyword evidence="7 13" id="KW-0067">ATP-binding</keyword>
<feature type="domain" description="UvrD-like helicase ATP-binding" evidence="15">
    <location>
        <begin position="9"/>
        <end position="483"/>
    </location>
</feature>
<dbReference type="PROSITE" id="PS51198">
    <property type="entry name" value="UVRD_HELICASE_ATP_BIND"/>
    <property type="match status" value="1"/>
</dbReference>
<dbReference type="Pfam" id="PF13361">
    <property type="entry name" value="UvrD_C"/>
    <property type="match status" value="1"/>
</dbReference>
<comment type="function">
    <text evidence="13">The heterodimer acts as both an ATP-dependent DNA helicase and an ATP-dependent, dual-direction single-stranded exonuclease. Recognizes the chi site generating a DNA molecule suitable for the initiation of homologous recombination. The AddA nuclease domain is required for chi fragment generation; this subunit has the helicase and 3' -&gt; 5' nuclease activities.</text>
</comment>
<feature type="binding site" evidence="14">
    <location>
        <begin position="30"/>
        <end position="37"/>
    </location>
    <ligand>
        <name>ATP</name>
        <dbReference type="ChEBI" id="CHEBI:30616"/>
    </ligand>
</feature>
<dbReference type="GO" id="GO:0016887">
    <property type="term" value="F:ATP hydrolysis activity"/>
    <property type="evidence" value="ECO:0007669"/>
    <property type="project" value="RHEA"/>
</dbReference>
<dbReference type="PANTHER" id="PTHR11070">
    <property type="entry name" value="UVRD / RECB / PCRA DNA HELICASE FAMILY MEMBER"/>
    <property type="match status" value="1"/>
</dbReference>
<evidence type="ECO:0000256" key="1">
    <source>
        <dbReference type="ARBA" id="ARBA00022722"/>
    </source>
</evidence>
<keyword evidence="6 13" id="KW-0269">Exonuclease</keyword>
<dbReference type="EC" id="5.6.2.4" evidence="13"/>
<dbReference type="EC" id="3.1.-.-" evidence="13"/>
<dbReference type="HAMAP" id="MF_01451">
    <property type="entry name" value="AddA"/>
    <property type="match status" value="1"/>
</dbReference>
<evidence type="ECO:0000256" key="14">
    <source>
        <dbReference type="PROSITE-ProRule" id="PRU00560"/>
    </source>
</evidence>
<dbReference type="SUPFAM" id="SSF52540">
    <property type="entry name" value="P-loop containing nucleoside triphosphate hydrolases"/>
    <property type="match status" value="1"/>
</dbReference>
<evidence type="ECO:0000256" key="10">
    <source>
        <dbReference type="ARBA" id="ARBA00023235"/>
    </source>
</evidence>
<reference evidence="18" key="1">
    <citation type="submission" date="2018-09" db="EMBL/GenBank/DDBJ databases">
        <authorList>
            <person name="Zhu H."/>
        </authorList>
    </citation>
    <scope>NUCLEOTIDE SEQUENCE [LARGE SCALE GENOMIC DNA]</scope>
    <source>
        <strain evidence="18">K2R23-3</strain>
    </source>
</reference>
<keyword evidence="3 13" id="KW-0227">DNA damage</keyword>
<evidence type="ECO:0000313" key="17">
    <source>
        <dbReference type="EMBL" id="AYC30763.1"/>
    </source>
</evidence>
<dbReference type="RefSeq" id="WP_119884468.1">
    <property type="nucleotide sequence ID" value="NZ_CP032418.1"/>
</dbReference>
<evidence type="ECO:0000256" key="3">
    <source>
        <dbReference type="ARBA" id="ARBA00022763"/>
    </source>
</evidence>
<keyword evidence="18" id="KW-1185">Reference proteome</keyword>
<evidence type="ECO:0000256" key="8">
    <source>
        <dbReference type="ARBA" id="ARBA00023125"/>
    </source>
</evidence>
<dbReference type="GO" id="GO:0000724">
    <property type="term" value="P:double-strand break repair via homologous recombination"/>
    <property type="evidence" value="ECO:0007669"/>
    <property type="project" value="UniProtKB-UniRule"/>
</dbReference>
<dbReference type="GO" id="GO:0033202">
    <property type="term" value="C:DNA helicase complex"/>
    <property type="evidence" value="ECO:0007669"/>
    <property type="project" value="TreeGrafter"/>
</dbReference>
<dbReference type="AlphaFoldDB" id="A0A385YYW3"/>
<keyword evidence="8 13" id="KW-0238">DNA-binding</keyword>
<dbReference type="KEGG" id="paek:D3873_03575"/>
<dbReference type="CDD" id="cd18807">
    <property type="entry name" value="SF1_C_UvrD"/>
    <property type="match status" value="1"/>
</dbReference>
<dbReference type="Proteomes" id="UP000265725">
    <property type="component" value="Chromosome"/>
</dbReference>